<protein>
    <submittedName>
        <fullName evidence="2">Uncharacterized protein</fullName>
    </submittedName>
</protein>
<name>A0A9W9P9S4_PENCI</name>
<dbReference type="GeneID" id="81380252"/>
<dbReference type="EMBL" id="JAPQKT010000002">
    <property type="protein sequence ID" value="KAJ5240574.1"/>
    <property type="molecule type" value="Genomic_DNA"/>
</dbReference>
<accession>A0A9W9P9S4</accession>
<reference evidence="2" key="2">
    <citation type="journal article" date="2023" name="IMA Fungus">
        <title>Comparative genomic study of the Penicillium genus elucidates a diverse pangenome and 15 lateral gene transfer events.</title>
        <authorList>
            <person name="Petersen C."/>
            <person name="Sorensen T."/>
            <person name="Nielsen M.R."/>
            <person name="Sondergaard T.E."/>
            <person name="Sorensen J.L."/>
            <person name="Fitzpatrick D.A."/>
            <person name="Frisvad J.C."/>
            <person name="Nielsen K.L."/>
        </authorList>
    </citation>
    <scope>NUCLEOTIDE SEQUENCE</scope>
    <source>
        <strain evidence="2">IBT 23319</strain>
    </source>
</reference>
<keyword evidence="3" id="KW-1185">Reference proteome</keyword>
<feature type="region of interest" description="Disordered" evidence="1">
    <location>
        <begin position="1"/>
        <end position="28"/>
    </location>
</feature>
<sequence>MKVAAGCSGITLNERQRDKAETTSEDRLHASTVWQAGHRVLSQTGNSPVALPYRKQLHLGVDRFDSVVPV</sequence>
<gene>
    <name evidence="2" type="ORF">N7469_002165</name>
</gene>
<feature type="compositionally biased region" description="Basic and acidic residues" evidence="1">
    <location>
        <begin position="14"/>
        <end position="28"/>
    </location>
</feature>
<organism evidence="2 3">
    <name type="scientific">Penicillium citrinum</name>
    <dbReference type="NCBI Taxonomy" id="5077"/>
    <lineage>
        <taxon>Eukaryota</taxon>
        <taxon>Fungi</taxon>
        <taxon>Dikarya</taxon>
        <taxon>Ascomycota</taxon>
        <taxon>Pezizomycotina</taxon>
        <taxon>Eurotiomycetes</taxon>
        <taxon>Eurotiomycetidae</taxon>
        <taxon>Eurotiales</taxon>
        <taxon>Aspergillaceae</taxon>
        <taxon>Penicillium</taxon>
    </lineage>
</organism>
<dbReference type="AlphaFoldDB" id="A0A9W9P9S4"/>
<evidence type="ECO:0000256" key="1">
    <source>
        <dbReference type="SAM" id="MobiDB-lite"/>
    </source>
</evidence>
<reference evidence="2" key="1">
    <citation type="submission" date="2022-11" db="EMBL/GenBank/DDBJ databases">
        <authorList>
            <person name="Petersen C."/>
        </authorList>
    </citation>
    <scope>NUCLEOTIDE SEQUENCE</scope>
    <source>
        <strain evidence="2">IBT 23319</strain>
    </source>
</reference>
<evidence type="ECO:0000313" key="3">
    <source>
        <dbReference type="Proteomes" id="UP001147733"/>
    </source>
</evidence>
<dbReference type="RefSeq" id="XP_056503579.1">
    <property type="nucleotide sequence ID" value="XM_056641085.1"/>
</dbReference>
<evidence type="ECO:0000313" key="2">
    <source>
        <dbReference type="EMBL" id="KAJ5240574.1"/>
    </source>
</evidence>
<dbReference type="Proteomes" id="UP001147733">
    <property type="component" value="Unassembled WGS sequence"/>
</dbReference>
<proteinExistence type="predicted"/>
<comment type="caution">
    <text evidence="2">The sequence shown here is derived from an EMBL/GenBank/DDBJ whole genome shotgun (WGS) entry which is preliminary data.</text>
</comment>